<dbReference type="GO" id="GO:0032259">
    <property type="term" value="P:methylation"/>
    <property type="evidence" value="ECO:0007669"/>
    <property type="project" value="UniProtKB-KW"/>
</dbReference>
<dbReference type="Proteomes" id="UP000475249">
    <property type="component" value="Unassembled WGS sequence"/>
</dbReference>
<dbReference type="InterPro" id="IPR029063">
    <property type="entry name" value="SAM-dependent_MTases_sf"/>
</dbReference>
<keyword evidence="1" id="KW-0808">Transferase</keyword>
<dbReference type="EMBL" id="WXYO01000008">
    <property type="protein sequence ID" value="NAS14088.1"/>
    <property type="molecule type" value="Genomic_DNA"/>
</dbReference>
<sequence length="277" mass="31393">MNLENLALNIKKAENGIYYSTTSSAISYPEEGNDNFMQIEEDSFWFKHRNNVIAKSVKKYSAERPFFDIGGGNGFVSKRLQDDGCDVVLVEPGASGAANARTRGIEKVLCSTLGNAGFQKESIDSAGLFDVVEHIEDDAGFLKNIHSYLKNEGLLYLTVPAFNILWSNEDKDAGHYRRYSLKAIRELCRECGFEIVYSSYIFSILPLPIFLFRSIPSKLGLNRNSDDLNKHKKEHRESKGLLSKIINSIWAWELRQVQRSKKIRFGSSCFVIAKKQQ</sequence>
<evidence type="ECO:0000313" key="2">
    <source>
        <dbReference type="Proteomes" id="UP000475249"/>
    </source>
</evidence>
<evidence type="ECO:0000313" key="1">
    <source>
        <dbReference type="EMBL" id="NAS14088.1"/>
    </source>
</evidence>
<protein>
    <submittedName>
        <fullName evidence="1">Methyltransferase domain-containing protein</fullName>
    </submittedName>
</protein>
<accession>A0A6L9EHX4</accession>
<dbReference type="GO" id="GO:0008168">
    <property type="term" value="F:methyltransferase activity"/>
    <property type="evidence" value="ECO:0007669"/>
    <property type="project" value="UniProtKB-KW"/>
</dbReference>
<keyword evidence="1" id="KW-0489">Methyltransferase</keyword>
<dbReference type="PANTHER" id="PTHR43861:SF6">
    <property type="entry name" value="METHYLTRANSFERASE TYPE 11"/>
    <property type="match status" value="1"/>
</dbReference>
<dbReference type="AlphaFoldDB" id="A0A6L9EHX4"/>
<reference evidence="1 2" key="1">
    <citation type="submission" date="2020-01" db="EMBL/GenBank/DDBJ databases">
        <title>Bacteria diversity of Porities sp.</title>
        <authorList>
            <person name="Wang G."/>
        </authorList>
    </citation>
    <scope>NUCLEOTIDE SEQUENCE [LARGE SCALE GENOMIC DNA]</scope>
    <source>
        <strain evidence="1 2">R33</strain>
    </source>
</reference>
<proteinExistence type="predicted"/>
<comment type="caution">
    <text evidence="1">The sequence shown here is derived from an EMBL/GenBank/DDBJ whole genome shotgun (WGS) entry which is preliminary data.</text>
</comment>
<name>A0A6L9EHX4_9FLAO</name>
<dbReference type="PANTHER" id="PTHR43861">
    <property type="entry name" value="TRANS-ACONITATE 2-METHYLTRANSFERASE-RELATED"/>
    <property type="match status" value="1"/>
</dbReference>
<dbReference type="Pfam" id="PF13489">
    <property type="entry name" value="Methyltransf_23"/>
    <property type="match status" value="1"/>
</dbReference>
<organism evidence="1 2">
    <name type="scientific">Poritiphilus flavus</name>
    <dbReference type="NCBI Taxonomy" id="2697053"/>
    <lineage>
        <taxon>Bacteria</taxon>
        <taxon>Pseudomonadati</taxon>
        <taxon>Bacteroidota</taxon>
        <taxon>Flavobacteriia</taxon>
        <taxon>Flavobacteriales</taxon>
        <taxon>Flavobacteriaceae</taxon>
        <taxon>Poritiphilus</taxon>
    </lineage>
</organism>
<keyword evidence="2" id="KW-1185">Reference proteome</keyword>
<dbReference type="SUPFAM" id="SSF53335">
    <property type="entry name" value="S-adenosyl-L-methionine-dependent methyltransferases"/>
    <property type="match status" value="1"/>
</dbReference>
<dbReference type="Gene3D" id="3.40.50.150">
    <property type="entry name" value="Vaccinia Virus protein VP39"/>
    <property type="match status" value="1"/>
</dbReference>
<dbReference type="RefSeq" id="WP_161437116.1">
    <property type="nucleotide sequence ID" value="NZ_WXYO01000008.1"/>
</dbReference>
<gene>
    <name evidence="1" type="ORF">GTQ38_18910</name>
</gene>